<dbReference type="InterPro" id="IPR029058">
    <property type="entry name" value="AB_hydrolase_fold"/>
</dbReference>
<evidence type="ECO:0000259" key="6">
    <source>
        <dbReference type="Pfam" id="PF08386"/>
    </source>
</evidence>
<feature type="domain" description="AB hydrolase-1" evidence="5">
    <location>
        <begin position="83"/>
        <end position="272"/>
    </location>
</feature>
<comment type="caution">
    <text evidence="7">The sequence shown here is derived from an EMBL/GenBank/DDBJ whole genome shotgun (WGS) entry which is preliminary data.</text>
</comment>
<protein>
    <submittedName>
        <fullName evidence="7">Protease</fullName>
    </submittedName>
</protein>
<accession>A0A4D4JB83</accession>
<proteinExistence type="inferred from homology"/>
<sequence length="523" mass="56094">MVAAAPAALAAPAVGAGTAPDAKLAAFYDQRPTWAPCETSGPGAQLECATITVPLDYRHPDGDRLSLAISRHRATDPAHRRGVLLLNPGGPGGSGLLLPTAFLDNDIAKGYDLIGFDPRGVGKSSPLVCEVTPELATPNTRPTDAEFAAWAADAQAAEQGCDRAGGGIRPYINTPNTARDMDVIRGVLGEKKINYLGFSYGTYLGAVYGSLFGRNLDRNVLDSSVHPEWIWRPQFEEQAIAYRSDVDAWAEWTGQRNKAFGLGTSAQQVLGTVEDLAAKLAVKPVGDFDRNTLDLVMGQGARYRPLWAVLGQLLIEVRAAANGQQTAAGADAAAAARLLSDLGIAETREGVFDTVTCEADWPRDLQTYYADMRLYRERYPYGFGVSRAAPTTCTFRSFTPPDRVTDLRRDNYPVGLVIQAEGDAQTQYDGGPAMAYRLRDNLVSVSDEGTHGLYSRNACVTAIVDRYLLDGVLPGSRSVCPGDPRPPIPADTAPAQVQPHAAAPSTLEASVRQFIAAKHLDRH</sequence>
<evidence type="ECO:0000256" key="2">
    <source>
        <dbReference type="ARBA" id="ARBA00022729"/>
    </source>
</evidence>
<keyword evidence="3" id="KW-0378">Hydrolase</keyword>
<evidence type="ECO:0000313" key="8">
    <source>
        <dbReference type="Proteomes" id="UP000298860"/>
    </source>
</evidence>
<organism evidence="7 8">
    <name type="scientific">Gandjariella thermophila</name>
    <dbReference type="NCBI Taxonomy" id="1931992"/>
    <lineage>
        <taxon>Bacteria</taxon>
        <taxon>Bacillati</taxon>
        <taxon>Actinomycetota</taxon>
        <taxon>Actinomycetes</taxon>
        <taxon>Pseudonocardiales</taxon>
        <taxon>Pseudonocardiaceae</taxon>
        <taxon>Gandjariella</taxon>
    </lineage>
</organism>
<keyword evidence="7" id="KW-0645">Protease</keyword>
<keyword evidence="8" id="KW-1185">Reference proteome</keyword>
<feature type="region of interest" description="Disordered" evidence="4">
    <location>
        <begin position="482"/>
        <end position="501"/>
    </location>
</feature>
<evidence type="ECO:0000259" key="5">
    <source>
        <dbReference type="Pfam" id="PF00561"/>
    </source>
</evidence>
<dbReference type="Pfam" id="PF08386">
    <property type="entry name" value="Abhydrolase_4"/>
    <property type="match status" value="1"/>
</dbReference>
<keyword evidence="2" id="KW-0732">Signal</keyword>
<dbReference type="PANTHER" id="PTHR43248:SF29">
    <property type="entry name" value="TRIPEPTIDYL AMINOPEPTIDASE"/>
    <property type="match status" value="1"/>
</dbReference>
<dbReference type="PANTHER" id="PTHR43248">
    <property type="entry name" value="2-SUCCINYL-6-HYDROXY-2,4-CYCLOHEXADIENE-1-CARBOXYLATE SYNTHASE"/>
    <property type="match status" value="1"/>
</dbReference>
<dbReference type="InterPro" id="IPR051601">
    <property type="entry name" value="Serine_prot/Carboxylest_S33"/>
</dbReference>
<evidence type="ECO:0000256" key="1">
    <source>
        <dbReference type="ARBA" id="ARBA00010088"/>
    </source>
</evidence>
<reference evidence="8" key="1">
    <citation type="submission" date="2019-04" db="EMBL/GenBank/DDBJ databases">
        <title>Draft genome sequence of Pseudonocardiaceae bacterium SL3-2-4.</title>
        <authorList>
            <person name="Ningsih F."/>
            <person name="Yokota A."/>
            <person name="Sakai Y."/>
            <person name="Nanatani K."/>
            <person name="Yabe S."/>
            <person name="Oetari A."/>
            <person name="Sjamsuridzal W."/>
        </authorList>
    </citation>
    <scope>NUCLEOTIDE SEQUENCE [LARGE SCALE GENOMIC DNA]</scope>
    <source>
        <strain evidence="8">SL3-2-4</strain>
    </source>
</reference>
<evidence type="ECO:0000256" key="4">
    <source>
        <dbReference type="SAM" id="MobiDB-lite"/>
    </source>
</evidence>
<dbReference type="InterPro" id="IPR000073">
    <property type="entry name" value="AB_hydrolase_1"/>
</dbReference>
<dbReference type="GO" id="GO:0006508">
    <property type="term" value="P:proteolysis"/>
    <property type="evidence" value="ECO:0007669"/>
    <property type="project" value="UniProtKB-KW"/>
</dbReference>
<dbReference type="AlphaFoldDB" id="A0A4D4JB83"/>
<gene>
    <name evidence="7" type="ORF">GTS_35510</name>
</gene>
<feature type="domain" description="Peptidase S33 tripeptidyl aminopeptidase-like C-terminal" evidence="6">
    <location>
        <begin position="386"/>
        <end position="480"/>
    </location>
</feature>
<name>A0A4D4JB83_9PSEU</name>
<comment type="similarity">
    <text evidence="1">Belongs to the peptidase S33 family.</text>
</comment>
<dbReference type="Proteomes" id="UP000298860">
    <property type="component" value="Unassembled WGS sequence"/>
</dbReference>
<dbReference type="Gene3D" id="3.40.50.1820">
    <property type="entry name" value="alpha/beta hydrolase"/>
    <property type="match status" value="1"/>
</dbReference>
<dbReference type="SUPFAM" id="SSF53474">
    <property type="entry name" value="alpha/beta-Hydrolases"/>
    <property type="match status" value="1"/>
</dbReference>
<dbReference type="GO" id="GO:0008233">
    <property type="term" value="F:peptidase activity"/>
    <property type="evidence" value="ECO:0007669"/>
    <property type="project" value="UniProtKB-KW"/>
</dbReference>
<dbReference type="InterPro" id="IPR013595">
    <property type="entry name" value="Pept_S33_TAP-like_C"/>
</dbReference>
<evidence type="ECO:0000256" key="3">
    <source>
        <dbReference type="ARBA" id="ARBA00022801"/>
    </source>
</evidence>
<dbReference type="Pfam" id="PF00561">
    <property type="entry name" value="Abhydrolase_1"/>
    <property type="match status" value="1"/>
</dbReference>
<dbReference type="EMBL" id="BJFL01000019">
    <property type="protein sequence ID" value="GDY31918.1"/>
    <property type="molecule type" value="Genomic_DNA"/>
</dbReference>
<evidence type="ECO:0000313" key="7">
    <source>
        <dbReference type="EMBL" id="GDY31918.1"/>
    </source>
</evidence>